<dbReference type="Pfam" id="PF00201">
    <property type="entry name" value="UDPGT"/>
    <property type="match status" value="1"/>
</dbReference>
<comment type="similarity">
    <text evidence="3">Belongs to the UDP-glycosyltransferase family.</text>
</comment>
<evidence type="ECO:0000256" key="12">
    <source>
        <dbReference type="ARBA" id="ARBA00023180"/>
    </source>
</evidence>
<keyword evidence="6" id="KW-0328">Glycosyltransferase</keyword>
<dbReference type="Gene3D" id="3.80.10.10">
    <property type="entry name" value="Ribonuclease Inhibitor"/>
    <property type="match status" value="2"/>
</dbReference>
<evidence type="ECO:0000256" key="4">
    <source>
        <dbReference type="ARBA" id="ARBA00022475"/>
    </source>
</evidence>
<keyword evidence="12" id="KW-0325">Glycoprotein</keyword>
<dbReference type="GO" id="GO:0080044">
    <property type="term" value="F:quercetin 7-O-glucosyltransferase activity"/>
    <property type="evidence" value="ECO:0007669"/>
    <property type="project" value="TreeGrafter"/>
</dbReference>
<protein>
    <submittedName>
        <fullName evidence="14">Uncharacterized protein</fullName>
    </submittedName>
</protein>
<organism evidence="14 15">
    <name type="scientific">Malus domestica</name>
    <name type="common">Apple</name>
    <name type="synonym">Pyrus malus</name>
    <dbReference type="NCBI Taxonomy" id="3750"/>
    <lineage>
        <taxon>Eukaryota</taxon>
        <taxon>Viridiplantae</taxon>
        <taxon>Streptophyta</taxon>
        <taxon>Embryophyta</taxon>
        <taxon>Tracheophyta</taxon>
        <taxon>Spermatophyta</taxon>
        <taxon>Magnoliopsida</taxon>
        <taxon>eudicotyledons</taxon>
        <taxon>Gunneridae</taxon>
        <taxon>Pentapetalae</taxon>
        <taxon>rosids</taxon>
        <taxon>fabids</taxon>
        <taxon>Rosales</taxon>
        <taxon>Rosaceae</taxon>
        <taxon>Amygdaloideae</taxon>
        <taxon>Maleae</taxon>
        <taxon>Malus</taxon>
    </lineage>
</organism>
<dbReference type="InterPro" id="IPR001611">
    <property type="entry name" value="Leu-rich_rpt"/>
</dbReference>
<keyword evidence="4" id="KW-1003">Cell membrane</keyword>
<evidence type="ECO:0000256" key="3">
    <source>
        <dbReference type="ARBA" id="ARBA00009995"/>
    </source>
</evidence>
<dbReference type="GO" id="GO:0005886">
    <property type="term" value="C:plasma membrane"/>
    <property type="evidence" value="ECO:0007669"/>
    <property type="project" value="UniProtKB-SubCell"/>
</dbReference>
<evidence type="ECO:0000256" key="6">
    <source>
        <dbReference type="ARBA" id="ARBA00022676"/>
    </source>
</evidence>
<evidence type="ECO:0000256" key="13">
    <source>
        <dbReference type="SAM" id="Phobius"/>
    </source>
</evidence>
<evidence type="ECO:0000256" key="10">
    <source>
        <dbReference type="ARBA" id="ARBA00022989"/>
    </source>
</evidence>
<keyword evidence="9" id="KW-0677">Repeat</keyword>
<comment type="caution">
    <text evidence="14">The sequence shown here is derived from an EMBL/GenBank/DDBJ whole genome shotgun (WGS) entry which is preliminary data.</text>
</comment>
<name>A0A498IV52_MALDO</name>
<accession>A0A498IV52</accession>
<feature type="transmembrane region" description="Helical" evidence="13">
    <location>
        <begin position="855"/>
        <end position="878"/>
    </location>
</feature>
<dbReference type="InterPro" id="IPR035595">
    <property type="entry name" value="UDP_glycos_trans_CS"/>
</dbReference>
<dbReference type="AlphaFoldDB" id="A0A498IV52"/>
<dbReference type="SUPFAM" id="SSF53756">
    <property type="entry name" value="UDP-Glycosyltransferase/glycogen phosphorylase"/>
    <property type="match status" value="1"/>
</dbReference>
<dbReference type="SUPFAM" id="SSF52058">
    <property type="entry name" value="L domain-like"/>
    <property type="match status" value="1"/>
</dbReference>
<evidence type="ECO:0000256" key="9">
    <source>
        <dbReference type="ARBA" id="ARBA00022737"/>
    </source>
</evidence>
<evidence type="ECO:0000256" key="8">
    <source>
        <dbReference type="ARBA" id="ARBA00022692"/>
    </source>
</evidence>
<keyword evidence="7" id="KW-0808">Transferase</keyword>
<evidence type="ECO:0000256" key="5">
    <source>
        <dbReference type="ARBA" id="ARBA00022614"/>
    </source>
</evidence>
<dbReference type="InterPro" id="IPR032675">
    <property type="entry name" value="LRR_dom_sf"/>
</dbReference>
<dbReference type="PANTHER" id="PTHR11926">
    <property type="entry name" value="GLUCOSYL/GLUCURONOSYL TRANSFERASES"/>
    <property type="match status" value="1"/>
</dbReference>
<dbReference type="Proteomes" id="UP000290289">
    <property type="component" value="Chromosome 11"/>
</dbReference>
<evidence type="ECO:0000256" key="7">
    <source>
        <dbReference type="ARBA" id="ARBA00022679"/>
    </source>
</evidence>
<dbReference type="Pfam" id="PF00560">
    <property type="entry name" value="LRR_1"/>
    <property type="match status" value="2"/>
</dbReference>
<evidence type="ECO:0000313" key="14">
    <source>
        <dbReference type="EMBL" id="RXH85253.1"/>
    </source>
</evidence>
<keyword evidence="5" id="KW-0433">Leucine-rich repeat</keyword>
<dbReference type="PROSITE" id="PS00375">
    <property type="entry name" value="UDPGT"/>
    <property type="match status" value="1"/>
</dbReference>
<dbReference type="FunFam" id="3.40.50.2000:FF:000101">
    <property type="entry name" value="Glycosyltransferase"/>
    <property type="match status" value="1"/>
</dbReference>
<keyword evidence="11 13" id="KW-0472">Membrane</keyword>
<dbReference type="Pfam" id="PF13855">
    <property type="entry name" value="LRR_8"/>
    <property type="match status" value="1"/>
</dbReference>
<comment type="similarity">
    <text evidence="2">Belongs to the RLP family.</text>
</comment>
<keyword evidence="15" id="KW-1185">Reference proteome</keyword>
<dbReference type="EMBL" id="RDQH01000337">
    <property type="protein sequence ID" value="RXH85253.1"/>
    <property type="molecule type" value="Genomic_DNA"/>
</dbReference>
<keyword evidence="8 13" id="KW-0812">Transmembrane</keyword>
<dbReference type="PANTHER" id="PTHR11926:SF986">
    <property type="entry name" value="UDP-GLYCOSYLTRANSFERASE 84A1"/>
    <property type="match status" value="1"/>
</dbReference>
<dbReference type="InterPro" id="IPR002213">
    <property type="entry name" value="UDP_glucos_trans"/>
</dbReference>
<dbReference type="FunFam" id="3.40.50.2000:FF:000019">
    <property type="entry name" value="Glycosyltransferase"/>
    <property type="match status" value="1"/>
</dbReference>
<evidence type="ECO:0000256" key="2">
    <source>
        <dbReference type="ARBA" id="ARBA00009592"/>
    </source>
</evidence>
<proteinExistence type="inferred from homology"/>
<sequence length="1096" mass="122589">MGTEIIPAHMVLVCFPGQGHINPMLRLGKRLAAKGFLVSFSTTENFGKEMRAANSGISDEPTPVGDGFIRFEFFDDGLPEQDPKRTDLDYYMPQLELVGKDLVTQMIKRHANEGRPVSCLVNNPFIPWVCDIGTELGIPRATLWVQSCAVFSAYYHYHSKAVWFPTETEPNLDVQLPGMPILKHDEIPSFLHPFDRFQVLGRAILGQFKKLSKSIYVLIDTFQELEPEVIEHMSQFCIVKPVGPLFKNPKPPQTTISGDLMKADDCLEWLDSKPPTSVVYISFGSIVYLKQEQVDEIAHGLLSSGVSFLWVMKPPIKECGFEEHVLPDKFLEKVGDKGKVVKWSPQEQVLAHPSIACFVTHCGWNSSVEALTSGVPVVTFPQWGDQVTNAKFLVDVFGVGLRLSRGAAENRLSMRDEIGKCLLEATVGHKAIELKQNALKWKLAAESAVAEGGSSDQNLQDFLDEINSYLPPSLTNCSKLIELNLGFNNFEGDISLLNFSKLSQLSKLDIVSNHFTGMVPVSLYSCKSLKALRLSLNDLEGQIQPEILLLKSLSFLSLGGNKLTNITGAIKILMGCKSLTVLLVRYSFLHEEMPTYDGMVGFYGFQNLRILGMSYCEITGEIPVWLSKLKKLEILYLPFNRMTGLIPSWLGTLPRLFYINIDSNRISGEFPKELCRLPMLVSETESRTDHNYLELPIFIIDATNSLHQNYFSKNLPRALFLHNNCLTGKIPIDIGQLQLLHALDLSSNNFSGNIPDTISNLKNLETVDLSMNHLSGEIPASLAVLNFLSLLNVSYNRLEGPIPTSTQLQSFNPSAFEGNLKLCGAPLPNECQPADGITTDDENKQDLDNDEDQSLWFGLSVVLGFFVGLLGFCCPLLLKRTWRYAYFQLLDNVQFMLYWLSLVLLVNRKTQGHVPNQKDEVKSSKPDSETECTNQSEYANSNSFMVPDNFQTTSLFNVPVKAPCPEDEEILMNFAGCQRCYLNILKLKQTTIILSSPFLSLIVQILNLHQNYFSKNLPQALLLPNNCFTGKIRIDICQLQLLHPLDLISNNYSKIAASLAILNFMSSLNVSYDSLEDQYQQALSSQASIHLPSRGI</sequence>
<dbReference type="Gene3D" id="3.40.50.2000">
    <property type="entry name" value="Glycogen Phosphorylase B"/>
    <property type="match status" value="2"/>
</dbReference>
<gene>
    <name evidence="14" type="ORF">DVH24_042021</name>
</gene>
<evidence type="ECO:0000256" key="1">
    <source>
        <dbReference type="ARBA" id="ARBA00004236"/>
    </source>
</evidence>
<evidence type="ECO:0000313" key="15">
    <source>
        <dbReference type="Proteomes" id="UP000290289"/>
    </source>
</evidence>
<evidence type="ECO:0000256" key="11">
    <source>
        <dbReference type="ARBA" id="ARBA00023136"/>
    </source>
</evidence>
<dbReference type="CDD" id="cd03784">
    <property type="entry name" value="GT1_Gtf-like"/>
    <property type="match status" value="1"/>
</dbReference>
<keyword evidence="10 13" id="KW-1133">Transmembrane helix</keyword>
<dbReference type="FunFam" id="3.80.10.10:FF:000213">
    <property type="entry name" value="Tyrosine-sulfated glycopeptide receptor 1"/>
    <property type="match status" value="1"/>
</dbReference>
<dbReference type="GO" id="GO:0080043">
    <property type="term" value="F:quercetin 3-O-glucosyltransferase activity"/>
    <property type="evidence" value="ECO:0007669"/>
    <property type="project" value="TreeGrafter"/>
</dbReference>
<reference evidence="14 15" key="1">
    <citation type="submission" date="2018-10" db="EMBL/GenBank/DDBJ databases">
        <title>A high-quality apple genome assembly.</title>
        <authorList>
            <person name="Hu J."/>
        </authorList>
    </citation>
    <scope>NUCLEOTIDE SEQUENCE [LARGE SCALE GENOMIC DNA]</scope>
    <source>
        <strain evidence="15">cv. HFTH1</strain>
        <tissue evidence="14">Young leaf</tissue>
    </source>
</reference>
<comment type="subcellular location">
    <subcellularLocation>
        <location evidence="1">Cell membrane</location>
    </subcellularLocation>
</comment>